<evidence type="ECO:0000256" key="4">
    <source>
        <dbReference type="ARBA" id="ARBA00022960"/>
    </source>
</evidence>
<keyword evidence="3 8" id="KW-0812">Transmembrane</keyword>
<dbReference type="EMBL" id="MEWZ01000006">
    <property type="protein sequence ID" value="OGC87197.1"/>
    <property type="molecule type" value="Genomic_DNA"/>
</dbReference>
<dbReference type="Proteomes" id="UP000178585">
    <property type="component" value="Unassembled WGS sequence"/>
</dbReference>
<evidence type="ECO:0000313" key="10">
    <source>
        <dbReference type="Proteomes" id="UP000178585"/>
    </source>
</evidence>
<feature type="transmembrane region" description="Helical" evidence="8">
    <location>
        <begin position="430"/>
        <end position="455"/>
    </location>
</feature>
<keyword evidence="6 8" id="KW-1133">Transmembrane helix</keyword>
<evidence type="ECO:0000256" key="8">
    <source>
        <dbReference type="SAM" id="Phobius"/>
    </source>
</evidence>
<reference evidence="9 10" key="1">
    <citation type="journal article" date="2016" name="Nat. Commun.">
        <title>Thousands of microbial genomes shed light on interconnected biogeochemical processes in an aquifer system.</title>
        <authorList>
            <person name="Anantharaman K."/>
            <person name="Brown C.T."/>
            <person name="Hug L.A."/>
            <person name="Sharon I."/>
            <person name="Castelle C.J."/>
            <person name="Probst A.J."/>
            <person name="Thomas B.C."/>
            <person name="Singh A."/>
            <person name="Wilkins M.J."/>
            <person name="Karaoz U."/>
            <person name="Brodie E.L."/>
            <person name="Williams K.H."/>
            <person name="Hubbard S.S."/>
            <person name="Banfield J.F."/>
        </authorList>
    </citation>
    <scope>NUCLEOTIDE SEQUENCE [LARGE SCALE GENOMIC DNA]</scope>
</reference>
<evidence type="ECO:0000256" key="5">
    <source>
        <dbReference type="ARBA" id="ARBA00022984"/>
    </source>
</evidence>
<dbReference type="GO" id="GO:0009252">
    <property type="term" value="P:peptidoglycan biosynthetic process"/>
    <property type="evidence" value="ECO:0007669"/>
    <property type="project" value="UniProtKB-KW"/>
</dbReference>
<dbReference type="PANTHER" id="PTHR47019">
    <property type="entry name" value="LIPID II FLIPPASE MURJ"/>
    <property type="match status" value="1"/>
</dbReference>
<keyword evidence="2" id="KW-1003">Cell membrane</keyword>
<feature type="transmembrane region" description="Helical" evidence="8">
    <location>
        <begin position="99"/>
        <end position="121"/>
    </location>
</feature>
<dbReference type="InterPro" id="IPR051050">
    <property type="entry name" value="Lipid_II_flippase_MurJ/MviN"/>
</dbReference>
<evidence type="ECO:0000256" key="6">
    <source>
        <dbReference type="ARBA" id="ARBA00022989"/>
    </source>
</evidence>
<evidence type="ECO:0000256" key="2">
    <source>
        <dbReference type="ARBA" id="ARBA00022475"/>
    </source>
</evidence>
<accession>A0A1F4XZP7</accession>
<dbReference type="InterPro" id="IPR004268">
    <property type="entry name" value="MurJ"/>
</dbReference>
<evidence type="ECO:0008006" key="11">
    <source>
        <dbReference type="Google" id="ProtNLM"/>
    </source>
</evidence>
<dbReference type="PRINTS" id="PR01806">
    <property type="entry name" value="VIRFACTRMVIN"/>
</dbReference>
<dbReference type="GO" id="GO:0034204">
    <property type="term" value="P:lipid translocation"/>
    <property type="evidence" value="ECO:0007669"/>
    <property type="project" value="TreeGrafter"/>
</dbReference>
<comment type="caution">
    <text evidence="9">The sequence shown here is derived from an EMBL/GenBank/DDBJ whole genome shotgun (WGS) entry which is preliminary data.</text>
</comment>
<dbReference type="PANTHER" id="PTHR47019:SF1">
    <property type="entry name" value="LIPID II FLIPPASE MURJ"/>
    <property type="match status" value="1"/>
</dbReference>
<dbReference type="GO" id="GO:0005886">
    <property type="term" value="C:plasma membrane"/>
    <property type="evidence" value="ECO:0007669"/>
    <property type="project" value="UniProtKB-SubCell"/>
</dbReference>
<feature type="transmembrane region" description="Helical" evidence="8">
    <location>
        <begin position="476"/>
        <end position="495"/>
    </location>
</feature>
<dbReference type="STRING" id="1797245.A2949_00645"/>
<feature type="transmembrane region" description="Helical" evidence="8">
    <location>
        <begin position="353"/>
        <end position="375"/>
    </location>
</feature>
<feature type="transmembrane region" description="Helical" evidence="8">
    <location>
        <begin position="319"/>
        <end position="341"/>
    </location>
</feature>
<organism evidence="9 10">
    <name type="scientific">Candidatus Adlerbacteria bacterium RIFCSPLOWO2_01_FULL_54_21b</name>
    <dbReference type="NCBI Taxonomy" id="1797245"/>
    <lineage>
        <taxon>Bacteria</taxon>
        <taxon>Candidatus Adleribacteriota</taxon>
    </lineage>
</organism>
<feature type="transmembrane region" description="Helical" evidence="8">
    <location>
        <begin position="133"/>
        <end position="156"/>
    </location>
</feature>
<sequence length="554" mass="59113">MVRAWLSAIGAEIQGMHQAAYLLALFALLSQLLALVRDRLFASSFGASTTLDIYYAAFRVPDLLFATIASLLSLYALLPVLSRLHSQGRSVAPFLDKALLIFFCVMGIIAAVLWGAMPALAPLVAPGLDPDTLVLIARILLLQPLFLGASNIVASLTQLRYRFAVYALSPLLYNLGIIFGLVALYPSMGLAGLGWGVVLGAVLHLGVQLPLYAKEERHERINMRETLRNVLEVLTLSLPRTLALGAGQFSLLALTAMASFLAPGSIAIFTFAFNLQAVPLAIIGVSYSVAAFPTLATLHAAGERKEFLRHIEAALRHMLFWAIPATVFVIVLRAQLVRVILGAGAFDWEATRLTAAALALFILSLAAQSVTLLIARGYYAAGRTARPLIFALLSVAVSVGCAVVLVYAFHSHALWRGFLEALLRVDDIPGTTVLMLAMGYAAGALAQAALGLYFFARDFDLDLRSLRRLSFECFSAAVIGGAVGYGVLALLGGLIDINTTAGIVSQGLLAGIAGLSTTAAMLALLRNQEFIEAIAALHKRFIKEPPAVEVTDVA</sequence>
<feature type="transmembrane region" description="Helical" evidence="8">
    <location>
        <begin position="163"/>
        <end position="186"/>
    </location>
</feature>
<dbReference type="GO" id="GO:0015648">
    <property type="term" value="F:lipid-linked peptidoglycan transporter activity"/>
    <property type="evidence" value="ECO:0007669"/>
    <property type="project" value="TreeGrafter"/>
</dbReference>
<feature type="transmembrane region" description="Helical" evidence="8">
    <location>
        <begin position="507"/>
        <end position="525"/>
    </location>
</feature>
<gene>
    <name evidence="9" type="ORF">A2949_00645</name>
</gene>
<dbReference type="AlphaFoldDB" id="A0A1F4XZP7"/>
<feature type="transmembrane region" description="Helical" evidence="8">
    <location>
        <begin position="58"/>
        <end position="78"/>
    </location>
</feature>
<protein>
    <recommendedName>
        <fullName evidence="11">Lipid II flippase MurJ</fullName>
    </recommendedName>
</protein>
<comment type="subcellular location">
    <subcellularLocation>
        <location evidence="1">Cell membrane</location>
        <topology evidence="1">Multi-pass membrane protein</topology>
    </subcellularLocation>
</comment>
<dbReference type="GO" id="GO:0008360">
    <property type="term" value="P:regulation of cell shape"/>
    <property type="evidence" value="ECO:0007669"/>
    <property type="project" value="UniProtKB-KW"/>
</dbReference>
<proteinExistence type="predicted"/>
<dbReference type="Pfam" id="PF03023">
    <property type="entry name" value="MurJ"/>
    <property type="match status" value="1"/>
</dbReference>
<feature type="transmembrane region" description="Helical" evidence="8">
    <location>
        <begin position="192"/>
        <end position="213"/>
    </location>
</feature>
<evidence type="ECO:0000256" key="7">
    <source>
        <dbReference type="ARBA" id="ARBA00023136"/>
    </source>
</evidence>
<feature type="transmembrane region" description="Helical" evidence="8">
    <location>
        <begin position="277"/>
        <end position="298"/>
    </location>
</feature>
<feature type="transmembrane region" description="Helical" evidence="8">
    <location>
        <begin position="387"/>
        <end position="410"/>
    </location>
</feature>
<evidence type="ECO:0000313" key="9">
    <source>
        <dbReference type="EMBL" id="OGC87197.1"/>
    </source>
</evidence>
<keyword evidence="4" id="KW-0133">Cell shape</keyword>
<name>A0A1F4XZP7_9BACT</name>
<keyword evidence="7 8" id="KW-0472">Membrane</keyword>
<feature type="transmembrane region" description="Helical" evidence="8">
    <location>
        <begin position="249"/>
        <end position="271"/>
    </location>
</feature>
<evidence type="ECO:0000256" key="3">
    <source>
        <dbReference type="ARBA" id="ARBA00022692"/>
    </source>
</evidence>
<keyword evidence="5" id="KW-0573">Peptidoglycan synthesis</keyword>
<evidence type="ECO:0000256" key="1">
    <source>
        <dbReference type="ARBA" id="ARBA00004651"/>
    </source>
</evidence>